<comment type="caution">
    <text evidence="3">The sequence shown here is derived from an EMBL/GenBank/DDBJ whole genome shotgun (WGS) entry which is preliminary data.</text>
</comment>
<dbReference type="PANTHER" id="PTHR46889">
    <property type="entry name" value="TRANSPOSASE INSF FOR INSERTION SEQUENCE IS3B-RELATED"/>
    <property type="match status" value="1"/>
</dbReference>
<sequence>IPGARRGRSPITAQPTHVPDRRPDLMERNFRAKHPHQLWVADITYVRTRAGFVYTAFVTDVFSRMIVGWSTRSTMRTEALPLEAS</sequence>
<protein>
    <submittedName>
        <fullName evidence="3">IS3 family transposase</fullName>
    </submittedName>
</protein>
<dbReference type="GO" id="GO:0015074">
    <property type="term" value="P:DNA integration"/>
    <property type="evidence" value="ECO:0007669"/>
    <property type="project" value="InterPro"/>
</dbReference>
<dbReference type="InterPro" id="IPR012337">
    <property type="entry name" value="RNaseH-like_sf"/>
</dbReference>
<dbReference type="SUPFAM" id="SSF53098">
    <property type="entry name" value="Ribonuclease H-like"/>
    <property type="match status" value="1"/>
</dbReference>
<evidence type="ECO:0000256" key="1">
    <source>
        <dbReference type="SAM" id="MobiDB-lite"/>
    </source>
</evidence>
<dbReference type="GO" id="GO:0003676">
    <property type="term" value="F:nucleic acid binding"/>
    <property type="evidence" value="ECO:0007669"/>
    <property type="project" value="InterPro"/>
</dbReference>
<reference evidence="3 4" key="1">
    <citation type="submission" date="2017-12" db="EMBL/GenBank/DDBJ databases">
        <title>Phylogenetic diversity of female urinary microbiome.</title>
        <authorList>
            <person name="Thomas-White K."/>
            <person name="Wolfe A.J."/>
        </authorList>
    </citation>
    <scope>NUCLEOTIDE SEQUENCE [LARGE SCALE GENOMIC DNA]</scope>
    <source>
        <strain evidence="3 4">UMB0250</strain>
    </source>
</reference>
<dbReference type="Gene3D" id="3.30.420.10">
    <property type="entry name" value="Ribonuclease H-like superfamily/Ribonuclease H"/>
    <property type="match status" value="1"/>
</dbReference>
<dbReference type="InterPro" id="IPR001584">
    <property type="entry name" value="Integrase_cat-core"/>
</dbReference>
<accession>A0A2I1I3Z4</accession>
<dbReference type="Proteomes" id="UP000234545">
    <property type="component" value="Unassembled WGS sequence"/>
</dbReference>
<dbReference type="PANTHER" id="PTHR46889:SF4">
    <property type="entry name" value="TRANSPOSASE INSO FOR INSERTION SEQUENCE ELEMENT IS911B-RELATED"/>
    <property type="match status" value="1"/>
</dbReference>
<feature type="non-terminal residue" evidence="3">
    <location>
        <position position="1"/>
    </location>
</feature>
<feature type="region of interest" description="Disordered" evidence="1">
    <location>
        <begin position="1"/>
        <end position="23"/>
    </location>
</feature>
<dbReference type="RefSeq" id="WP_207760339.1">
    <property type="nucleotide sequence ID" value="NZ_PKKJ01000011.1"/>
</dbReference>
<dbReference type="InterPro" id="IPR036397">
    <property type="entry name" value="RNaseH_sf"/>
</dbReference>
<dbReference type="AlphaFoldDB" id="A0A2I1I3Z4"/>
<dbReference type="InterPro" id="IPR050900">
    <property type="entry name" value="Transposase_IS3/IS150/IS904"/>
</dbReference>
<evidence type="ECO:0000259" key="2">
    <source>
        <dbReference type="Pfam" id="PF00665"/>
    </source>
</evidence>
<dbReference type="EMBL" id="PKKJ01000011">
    <property type="protein sequence ID" value="PKY65855.1"/>
    <property type="molecule type" value="Genomic_DNA"/>
</dbReference>
<name>A0A2I1I3Z4_9ACTO</name>
<organism evidence="3 4">
    <name type="scientific">Schaalia turicensis</name>
    <dbReference type="NCBI Taxonomy" id="131111"/>
    <lineage>
        <taxon>Bacteria</taxon>
        <taxon>Bacillati</taxon>
        <taxon>Actinomycetota</taxon>
        <taxon>Actinomycetes</taxon>
        <taxon>Actinomycetales</taxon>
        <taxon>Actinomycetaceae</taxon>
        <taxon>Schaalia</taxon>
    </lineage>
</organism>
<gene>
    <name evidence="3" type="ORF">CYJ25_07225</name>
</gene>
<dbReference type="Pfam" id="PF00665">
    <property type="entry name" value="rve"/>
    <property type="match status" value="1"/>
</dbReference>
<proteinExistence type="predicted"/>
<evidence type="ECO:0000313" key="3">
    <source>
        <dbReference type="EMBL" id="PKY65855.1"/>
    </source>
</evidence>
<feature type="domain" description="Integrase catalytic" evidence="2">
    <location>
        <begin position="33"/>
        <end position="78"/>
    </location>
</feature>
<evidence type="ECO:0000313" key="4">
    <source>
        <dbReference type="Proteomes" id="UP000234545"/>
    </source>
</evidence>